<dbReference type="HOGENOM" id="CLU_182162_0_0_9"/>
<organism evidence="2 3">
    <name type="scientific">Anoxybacillus flavithermus (strain DSM 21510 / WK1)</name>
    <dbReference type="NCBI Taxonomy" id="491915"/>
    <lineage>
        <taxon>Bacteria</taxon>
        <taxon>Bacillati</taxon>
        <taxon>Bacillota</taxon>
        <taxon>Bacilli</taxon>
        <taxon>Bacillales</taxon>
        <taxon>Anoxybacillaceae</taxon>
        <taxon>Anoxybacillus</taxon>
    </lineage>
</organism>
<accession>B7GM68</accession>
<dbReference type="AlphaFoldDB" id="B7GM68"/>
<dbReference type="EMBL" id="CP000922">
    <property type="protein sequence ID" value="ACJ34970.1"/>
    <property type="molecule type" value="Genomic_DNA"/>
</dbReference>
<sequence>MTFLILLSPLFVNSLYNGNKILFMWLVILITFSNLGLEFFLTKKRGRNPKEYIGIFTIASIPINMVILLLFAT</sequence>
<keyword evidence="1" id="KW-0472">Membrane</keyword>
<feature type="transmembrane region" description="Helical" evidence="1">
    <location>
        <begin position="53"/>
        <end position="72"/>
    </location>
</feature>
<dbReference type="eggNOG" id="ENOG503055M">
    <property type="taxonomic scope" value="Bacteria"/>
</dbReference>
<evidence type="ECO:0000256" key="1">
    <source>
        <dbReference type="SAM" id="Phobius"/>
    </source>
</evidence>
<evidence type="ECO:0000313" key="3">
    <source>
        <dbReference type="Proteomes" id="UP000000742"/>
    </source>
</evidence>
<dbReference type="STRING" id="491915.Aflv_2617"/>
<proteinExistence type="predicted"/>
<name>B7GM68_ANOFW</name>
<gene>
    <name evidence="2" type="ordered locus">Aflv_2617</name>
</gene>
<keyword evidence="1" id="KW-0812">Transmembrane</keyword>
<dbReference type="Proteomes" id="UP000000742">
    <property type="component" value="Chromosome"/>
</dbReference>
<reference evidence="2 3" key="1">
    <citation type="journal article" date="2008" name="Genome Biol.">
        <title>Encapsulated in silica: genome, proteome and physiology of the thermophilic bacterium Anoxybacillus flavithermus WK1.</title>
        <authorList>
            <person name="Saw J.H."/>
            <person name="Mountain B.W."/>
            <person name="Feng L."/>
            <person name="Omelchenko M.V."/>
            <person name="Hou S."/>
            <person name="Saito J.A."/>
            <person name="Stott M.B."/>
            <person name="Li D."/>
            <person name="Zhao G."/>
            <person name="Wu J."/>
            <person name="Galperin M.Y."/>
            <person name="Koonin E.V."/>
            <person name="Makarova K.S."/>
            <person name="Wolf Y.I."/>
            <person name="Rigden D.J."/>
            <person name="Dunfield P.F."/>
            <person name="Wang L."/>
            <person name="Alam M."/>
        </authorList>
    </citation>
    <scope>NUCLEOTIDE SEQUENCE [LARGE SCALE GENOMIC DNA]</scope>
    <source>
        <strain evidence="3">DSM 21510 / WK1</strain>
    </source>
</reference>
<evidence type="ECO:0000313" key="2">
    <source>
        <dbReference type="EMBL" id="ACJ34970.1"/>
    </source>
</evidence>
<feature type="transmembrane region" description="Helical" evidence="1">
    <location>
        <begin position="20"/>
        <end position="41"/>
    </location>
</feature>
<keyword evidence="1" id="KW-1133">Transmembrane helix</keyword>
<dbReference type="KEGG" id="afl:Aflv_2617"/>
<protein>
    <submittedName>
        <fullName evidence="2">Uncharacterized small membrane protein</fullName>
    </submittedName>
</protein>